<keyword evidence="3" id="KW-0378">Hydrolase</keyword>
<gene>
    <name evidence="3" type="ORF">B0F90DRAFT_1642120</name>
</gene>
<dbReference type="Pfam" id="PF12697">
    <property type="entry name" value="Abhydrolase_6"/>
    <property type="match status" value="1"/>
</dbReference>
<feature type="domain" description="AB hydrolase-1" evidence="2">
    <location>
        <begin position="122"/>
        <end position="332"/>
    </location>
</feature>
<dbReference type="Proteomes" id="UP001203297">
    <property type="component" value="Unassembled WGS sequence"/>
</dbReference>
<sequence length="393" mass="44254">MTAQLPPRTTFLQKVRCFFLILCGPYFLLLALGAVPFVQRQLVYAHNLKIAFSFQYGLPERYNLAPFKTHNVRIHTSDNETLGAWFTLADPFYVSHKADLFTPTSSSSEELIRSALRAHPTILFLHGMGATRVFRSCVQHYQAFASRLQANVLAPDYRGFGDSTGTPSEAGLTLDARAAWDWLRARGALPENILLVGSSLGTGVAVEWGGETRREQPRGVVLLAPFSNIETLLRIMPPLVPLRLFPYSSSFLKRFLIHRFDSLAKVVELRIPLLIVHAEDDWDIPYSHSQALFDAFLEQHLPPLPEMTAAIMGASDEVAEHVAKLSQERAVLRRELVTASEIERVGRMEVFSKDRPDRKVVFIQTRWGGHSRVGLIEGVQDYIAEMFNMSYVA</sequence>
<keyword evidence="4" id="KW-1185">Reference proteome</keyword>
<reference evidence="3" key="1">
    <citation type="journal article" date="2022" name="New Phytol.">
        <title>Evolutionary transition to the ectomycorrhizal habit in the genomes of a hyperdiverse lineage of mushroom-forming fungi.</title>
        <authorList>
            <person name="Looney B."/>
            <person name="Miyauchi S."/>
            <person name="Morin E."/>
            <person name="Drula E."/>
            <person name="Courty P.E."/>
            <person name="Kohler A."/>
            <person name="Kuo A."/>
            <person name="LaButti K."/>
            <person name="Pangilinan J."/>
            <person name="Lipzen A."/>
            <person name="Riley R."/>
            <person name="Andreopoulos W."/>
            <person name="He G."/>
            <person name="Johnson J."/>
            <person name="Nolan M."/>
            <person name="Tritt A."/>
            <person name="Barry K.W."/>
            <person name="Grigoriev I.V."/>
            <person name="Nagy L.G."/>
            <person name="Hibbett D."/>
            <person name="Henrissat B."/>
            <person name="Matheny P.B."/>
            <person name="Labbe J."/>
            <person name="Martin F.M."/>
        </authorList>
    </citation>
    <scope>NUCLEOTIDE SEQUENCE</scope>
    <source>
        <strain evidence="3">BPL690</strain>
    </source>
</reference>
<keyword evidence="1" id="KW-0472">Membrane</keyword>
<dbReference type="Gene3D" id="3.40.50.1820">
    <property type="entry name" value="alpha/beta hydrolase"/>
    <property type="match status" value="1"/>
</dbReference>
<dbReference type="PANTHER" id="PTHR12277:SF81">
    <property type="entry name" value="PROTEIN ABHD13"/>
    <property type="match status" value="1"/>
</dbReference>
<dbReference type="PANTHER" id="PTHR12277">
    <property type="entry name" value="ALPHA/BETA HYDROLASE DOMAIN-CONTAINING PROTEIN"/>
    <property type="match status" value="1"/>
</dbReference>
<dbReference type="InterPro" id="IPR029058">
    <property type="entry name" value="AB_hydrolase_fold"/>
</dbReference>
<dbReference type="AlphaFoldDB" id="A0AAD4LWX6"/>
<keyword evidence="1" id="KW-1133">Transmembrane helix</keyword>
<proteinExistence type="predicted"/>
<dbReference type="InterPro" id="IPR000073">
    <property type="entry name" value="AB_hydrolase_1"/>
</dbReference>
<evidence type="ECO:0000259" key="2">
    <source>
        <dbReference type="Pfam" id="PF12697"/>
    </source>
</evidence>
<evidence type="ECO:0000313" key="3">
    <source>
        <dbReference type="EMBL" id="KAI0293837.1"/>
    </source>
</evidence>
<comment type="caution">
    <text evidence="3">The sequence shown here is derived from an EMBL/GenBank/DDBJ whole genome shotgun (WGS) entry which is preliminary data.</text>
</comment>
<dbReference type="GO" id="GO:0016787">
    <property type="term" value="F:hydrolase activity"/>
    <property type="evidence" value="ECO:0007669"/>
    <property type="project" value="UniProtKB-KW"/>
</dbReference>
<organism evidence="3 4">
    <name type="scientific">Multifurca ochricompacta</name>
    <dbReference type="NCBI Taxonomy" id="376703"/>
    <lineage>
        <taxon>Eukaryota</taxon>
        <taxon>Fungi</taxon>
        <taxon>Dikarya</taxon>
        <taxon>Basidiomycota</taxon>
        <taxon>Agaricomycotina</taxon>
        <taxon>Agaricomycetes</taxon>
        <taxon>Russulales</taxon>
        <taxon>Russulaceae</taxon>
        <taxon>Multifurca</taxon>
    </lineage>
</organism>
<accession>A0AAD4LWX6</accession>
<dbReference type="EMBL" id="WTXG01000088">
    <property type="protein sequence ID" value="KAI0293837.1"/>
    <property type="molecule type" value="Genomic_DNA"/>
</dbReference>
<feature type="transmembrane region" description="Helical" evidence="1">
    <location>
        <begin position="17"/>
        <end position="38"/>
    </location>
</feature>
<keyword evidence="1" id="KW-0812">Transmembrane</keyword>
<evidence type="ECO:0000313" key="4">
    <source>
        <dbReference type="Proteomes" id="UP001203297"/>
    </source>
</evidence>
<dbReference type="SUPFAM" id="SSF53474">
    <property type="entry name" value="alpha/beta-Hydrolases"/>
    <property type="match status" value="1"/>
</dbReference>
<protein>
    <submittedName>
        <fullName evidence="3">Alpha/Beta hydrolase protein</fullName>
    </submittedName>
</protein>
<name>A0AAD4LWX6_9AGAM</name>
<evidence type="ECO:0000256" key="1">
    <source>
        <dbReference type="SAM" id="Phobius"/>
    </source>
</evidence>